<sequence>MKKLILGFLLIFGISSTLFAEVDFIALATNGEFNEQSAGVKVLNDEEMSKVVGGATLLEYIGNNTYAYTRLNEYGTANNSGSKVSYTAYYQLIPEYNNELGLLNVGGNSYTPAVSATYNFFTNSINLSIIGVSRYNPVYTRSADRYYADKLFEANGGRLKQEAIHLIRQDKSRYR</sequence>
<reference evidence="2 3" key="1">
    <citation type="submission" date="2018-04" db="EMBL/GenBank/DDBJ databases">
        <title>Novel Campyloabacter and Helicobacter Species and Strains.</title>
        <authorList>
            <person name="Mannion A.J."/>
            <person name="Shen Z."/>
            <person name="Fox J.G."/>
        </authorList>
    </citation>
    <scope>NUCLEOTIDE SEQUENCE [LARGE SCALE GENOMIC DNA]</scope>
    <source>
        <strain evidence="2 3">MIT 99-5101</strain>
    </source>
</reference>
<comment type="caution">
    <text evidence="2">The sequence shown here is derived from an EMBL/GenBank/DDBJ whole genome shotgun (WGS) entry which is preliminary data.</text>
</comment>
<dbReference type="RefSeq" id="WP_115551864.1">
    <property type="nucleotide sequence ID" value="NZ_CAQNTT010000017.1"/>
</dbReference>
<accession>A0A3D8IB26</accession>
<organism evidence="2 3">
    <name type="scientific">Helicobacter ganmani</name>
    <dbReference type="NCBI Taxonomy" id="60246"/>
    <lineage>
        <taxon>Bacteria</taxon>
        <taxon>Pseudomonadati</taxon>
        <taxon>Campylobacterota</taxon>
        <taxon>Epsilonproteobacteria</taxon>
        <taxon>Campylobacterales</taxon>
        <taxon>Helicobacteraceae</taxon>
        <taxon>Helicobacter</taxon>
    </lineage>
</organism>
<name>A0A3D8IB26_9HELI</name>
<dbReference type="Proteomes" id="UP000256650">
    <property type="component" value="Unassembled WGS sequence"/>
</dbReference>
<dbReference type="EMBL" id="NXLS01000007">
    <property type="protein sequence ID" value="RDU62298.1"/>
    <property type="molecule type" value="Genomic_DNA"/>
</dbReference>
<keyword evidence="1" id="KW-0732">Signal</keyword>
<dbReference type="AlphaFoldDB" id="A0A3D8IB26"/>
<feature type="signal peptide" evidence="1">
    <location>
        <begin position="1"/>
        <end position="20"/>
    </location>
</feature>
<feature type="chain" id="PRO_5017553170" evidence="1">
    <location>
        <begin position="21"/>
        <end position="175"/>
    </location>
</feature>
<gene>
    <name evidence="2" type="ORF">CQA43_06775</name>
</gene>
<evidence type="ECO:0000313" key="2">
    <source>
        <dbReference type="EMBL" id="RDU62298.1"/>
    </source>
</evidence>
<dbReference type="GeneID" id="82535992"/>
<evidence type="ECO:0000313" key="3">
    <source>
        <dbReference type="Proteomes" id="UP000256650"/>
    </source>
</evidence>
<protein>
    <submittedName>
        <fullName evidence="2">Uncharacterized protein</fullName>
    </submittedName>
</protein>
<keyword evidence="3" id="KW-1185">Reference proteome</keyword>
<evidence type="ECO:0000256" key="1">
    <source>
        <dbReference type="SAM" id="SignalP"/>
    </source>
</evidence>
<dbReference type="OrthoDB" id="5325292at2"/>
<proteinExistence type="predicted"/>